<dbReference type="RefSeq" id="WP_102365304.1">
    <property type="nucleotide sequence ID" value="NZ_CP020991.1"/>
</dbReference>
<name>A0A2K9P1B6_9FIRM</name>
<dbReference type="GeneID" id="98062307"/>
<dbReference type="Gene3D" id="3.30.457.10">
    <property type="entry name" value="Copper amine oxidase-like, N-terminal domain"/>
    <property type="match status" value="2"/>
</dbReference>
<protein>
    <submittedName>
        <fullName evidence="3">Copper amine oxidase domain-containing protein</fullName>
    </submittedName>
</protein>
<evidence type="ECO:0000313" key="4">
    <source>
        <dbReference type="Proteomes" id="UP000235589"/>
    </source>
</evidence>
<dbReference type="Proteomes" id="UP000235589">
    <property type="component" value="Chromosome"/>
</dbReference>
<dbReference type="InterPro" id="IPR012854">
    <property type="entry name" value="Cu_amine_oxidase-like_N"/>
</dbReference>
<keyword evidence="4" id="KW-1185">Reference proteome</keyword>
<dbReference type="EMBL" id="CP020991">
    <property type="protein sequence ID" value="AUO19067.1"/>
    <property type="molecule type" value="Genomic_DNA"/>
</dbReference>
<organism evidence="3 4">
    <name type="scientific">Monoglobus pectinilyticus</name>
    <dbReference type="NCBI Taxonomy" id="1981510"/>
    <lineage>
        <taxon>Bacteria</taxon>
        <taxon>Bacillati</taxon>
        <taxon>Bacillota</taxon>
        <taxon>Clostridia</taxon>
        <taxon>Monoglobales</taxon>
        <taxon>Monoglobaceae</taxon>
        <taxon>Monoglobus</taxon>
    </lineage>
</organism>
<evidence type="ECO:0000259" key="2">
    <source>
        <dbReference type="Pfam" id="PF07833"/>
    </source>
</evidence>
<feature type="signal peptide" evidence="1">
    <location>
        <begin position="1"/>
        <end position="27"/>
    </location>
</feature>
<gene>
    <name evidence="3" type="ORF">B9O19_00891</name>
</gene>
<dbReference type="KEGG" id="mpec:B9O19_00891"/>
<dbReference type="AlphaFoldDB" id="A0A2K9P1B6"/>
<feature type="chain" id="PRO_5038421112" evidence="1">
    <location>
        <begin position="28"/>
        <end position="173"/>
    </location>
</feature>
<dbReference type="InterPro" id="IPR036582">
    <property type="entry name" value="Mao_N_sf"/>
</dbReference>
<dbReference type="SUPFAM" id="SSF55383">
    <property type="entry name" value="Copper amine oxidase, domain N"/>
    <property type="match status" value="2"/>
</dbReference>
<feature type="domain" description="Copper amine oxidase-like N-terminal" evidence="2">
    <location>
        <begin position="53"/>
        <end position="161"/>
    </location>
</feature>
<reference evidence="3 4" key="1">
    <citation type="submission" date="2017-04" db="EMBL/GenBank/DDBJ databases">
        <title>Monoglobus pectinilyticus 14 draft genome.</title>
        <authorList>
            <person name="Kim C."/>
            <person name="Rosendale D.I."/>
            <person name="Kelly W.J."/>
            <person name="Tannock G.W."/>
            <person name="Patchett M.L."/>
            <person name="Jordens J.Z."/>
        </authorList>
    </citation>
    <scope>NUCLEOTIDE SEQUENCE [LARGE SCALE GENOMIC DNA]</scope>
    <source>
        <strain evidence="3 4">14</strain>
    </source>
</reference>
<dbReference type="OrthoDB" id="268113at2"/>
<accession>A0A2K9P1B6</accession>
<sequence length="173" mass="19820">MIFKFKRFILCLFVLIVSLFCVYPTYASVSGDAVKINGETYRITSSKNINVYIERSKINFDVEPIIIENRTMVPLRFLANAIGIKDNKIIYDETEQSVILEYNGKTIKLIVGDKNALIDIDEVELDVPAVELNNRVLVPLRFVCETFGYNVDYGETETSMNIFMKKRNSPTNL</sequence>
<evidence type="ECO:0000313" key="3">
    <source>
        <dbReference type="EMBL" id="AUO19067.1"/>
    </source>
</evidence>
<proteinExistence type="predicted"/>
<dbReference type="Pfam" id="PF07833">
    <property type="entry name" value="Cu_amine_oxidN1"/>
    <property type="match status" value="1"/>
</dbReference>
<evidence type="ECO:0000256" key="1">
    <source>
        <dbReference type="SAM" id="SignalP"/>
    </source>
</evidence>
<keyword evidence="1" id="KW-0732">Signal</keyword>